<organism evidence="8 10">
    <name type="scientific">Porphyromonas cangingivalis</name>
    <dbReference type="NCBI Taxonomy" id="36874"/>
    <lineage>
        <taxon>Bacteria</taxon>
        <taxon>Pseudomonadati</taxon>
        <taxon>Bacteroidota</taxon>
        <taxon>Bacteroidia</taxon>
        <taxon>Bacteroidales</taxon>
        <taxon>Porphyromonadaceae</taxon>
        <taxon>Porphyromonas</taxon>
    </lineage>
</organism>
<keyword evidence="5 7" id="KW-0067">ATP-binding</keyword>
<reference evidence="8 10" key="1">
    <citation type="submission" date="2014-08" db="EMBL/GenBank/DDBJ databases">
        <title>Porphyromonas cangingivalis strain:COT-109_OH1386 Genome sequencing.</title>
        <authorList>
            <person name="Wallis C."/>
            <person name="Deusch O."/>
            <person name="O'Flynn C."/>
            <person name="Davis I."/>
            <person name="Jospin G."/>
            <person name="Darling A.E."/>
            <person name="Coil D.A."/>
            <person name="Alexiev A."/>
            <person name="Horsfall A."/>
            <person name="Kirkwood N."/>
            <person name="Harris S."/>
            <person name="Eisen J.A."/>
        </authorList>
    </citation>
    <scope>NUCLEOTIDE SEQUENCE [LARGE SCALE GENOMIC DNA]</scope>
    <source>
        <strain evidence="10">COT-109 OH1386</strain>
        <strain evidence="8">COT-109_OH1386</strain>
    </source>
</reference>
<dbReference type="HAMAP" id="MF_00235">
    <property type="entry name" value="Adenylate_kinase_Adk"/>
    <property type="match status" value="1"/>
</dbReference>
<feature type="binding site" evidence="5">
    <location>
        <position position="134"/>
    </location>
    <ligand>
        <name>AMP</name>
        <dbReference type="ChEBI" id="CHEBI:456215"/>
    </ligand>
</feature>
<feature type="binding site" evidence="5">
    <location>
        <position position="128"/>
    </location>
    <ligand>
        <name>ATP</name>
        <dbReference type="ChEBI" id="CHEBI:30616"/>
    </ligand>
</feature>
<evidence type="ECO:0000256" key="3">
    <source>
        <dbReference type="ARBA" id="ARBA00022741"/>
    </source>
</evidence>
<dbReference type="NCBIfam" id="NF001381">
    <property type="entry name" value="PRK00279.1-3"/>
    <property type="match status" value="1"/>
</dbReference>
<dbReference type="EMBL" id="FUWL01000018">
    <property type="protein sequence ID" value="SJZ75256.1"/>
    <property type="molecule type" value="Genomic_DNA"/>
</dbReference>
<keyword evidence="5" id="KW-0963">Cytoplasm</keyword>
<dbReference type="EC" id="2.7.4.3" evidence="5 7"/>
<dbReference type="Gene3D" id="3.40.50.300">
    <property type="entry name" value="P-loop containing nucleotide triphosphate hydrolases"/>
    <property type="match status" value="1"/>
</dbReference>
<evidence type="ECO:0000313" key="10">
    <source>
        <dbReference type="Proteomes" id="UP000030125"/>
    </source>
</evidence>
<evidence type="ECO:0000256" key="2">
    <source>
        <dbReference type="ARBA" id="ARBA00022727"/>
    </source>
</evidence>
<feature type="binding site" evidence="5">
    <location>
        <position position="93"/>
    </location>
    <ligand>
        <name>AMP</name>
        <dbReference type="ChEBI" id="CHEBI:456215"/>
    </ligand>
</feature>
<dbReference type="Pfam" id="PF00406">
    <property type="entry name" value="ADK"/>
    <property type="match status" value="1"/>
</dbReference>
<comment type="caution">
    <text evidence="5">Lacks conserved residue(s) required for the propagation of feature annotation.</text>
</comment>
<comment type="function">
    <text evidence="5">Catalyzes the reversible transfer of the terminal phosphate group between ATP and AMP. Plays an important role in cellular energy homeostasis and in adenine nucleotide metabolism.</text>
</comment>
<keyword evidence="2 5" id="KW-0545">Nucleotide biosynthesis</keyword>
<sequence>MLNIVVFGAPGSGKGTQSDAIKSHFNLFHISTGDVLRQEIALDTETGRIAKKYIDGGQLVPDDIIIEVLAHVLDKLDHQDGVIFDGFPRTVVQAEALDKMLEKRGQRVDALVDLQVPEELLVERILNRSKVSGRSDDNEEAVRQRLEVYKSRTIPVMEYYRAMGKHIPINGVGDINEISQGIISALEQKLNRKV</sequence>
<evidence type="ECO:0000256" key="4">
    <source>
        <dbReference type="ARBA" id="ARBA00022777"/>
    </source>
</evidence>
<evidence type="ECO:0000313" key="11">
    <source>
        <dbReference type="Proteomes" id="UP000189956"/>
    </source>
</evidence>
<dbReference type="UniPathway" id="UPA00588">
    <property type="reaction ID" value="UER00649"/>
</dbReference>
<dbReference type="PANTHER" id="PTHR23359">
    <property type="entry name" value="NUCLEOTIDE KINASE"/>
    <property type="match status" value="1"/>
</dbReference>
<comment type="catalytic activity">
    <reaction evidence="5 7">
        <text>AMP + ATP = 2 ADP</text>
        <dbReference type="Rhea" id="RHEA:12973"/>
        <dbReference type="ChEBI" id="CHEBI:30616"/>
        <dbReference type="ChEBI" id="CHEBI:456215"/>
        <dbReference type="ChEBI" id="CHEBI:456216"/>
        <dbReference type="EC" id="2.7.4.3"/>
    </reaction>
</comment>
<dbReference type="GO" id="GO:0005524">
    <property type="term" value="F:ATP binding"/>
    <property type="evidence" value="ECO:0007669"/>
    <property type="project" value="UniProtKB-UniRule"/>
</dbReference>
<dbReference type="NCBIfam" id="NF011100">
    <property type="entry name" value="PRK14527.1"/>
    <property type="match status" value="1"/>
</dbReference>
<comment type="pathway">
    <text evidence="5">Purine metabolism; AMP biosynthesis via salvage pathway; AMP from ADP: step 1/1.</text>
</comment>
<feature type="binding site" evidence="5">
    <location>
        <position position="32"/>
    </location>
    <ligand>
        <name>AMP</name>
        <dbReference type="ChEBI" id="CHEBI:456215"/>
    </ligand>
</feature>
<dbReference type="GO" id="GO:0004017">
    <property type="term" value="F:AMP kinase activity"/>
    <property type="evidence" value="ECO:0007669"/>
    <property type="project" value="UniProtKB-UniRule"/>
</dbReference>
<feature type="binding site" evidence="5">
    <location>
        <position position="145"/>
    </location>
    <ligand>
        <name>AMP</name>
        <dbReference type="ChEBI" id="CHEBI:456215"/>
    </ligand>
</feature>
<keyword evidence="10" id="KW-1185">Reference proteome</keyword>
<comment type="domain">
    <text evidence="5">Consists of three domains, a large central CORE domain and two small peripheral domains, NMPbind and LID, which undergo movements during catalysis. The LID domain closes over the site of phosphoryl transfer upon ATP binding. Assembling and dissambling the active center during each catalytic cycle provides an effective means to prevent ATP hydrolysis.</text>
</comment>
<evidence type="ECO:0000313" key="9">
    <source>
        <dbReference type="EMBL" id="SJZ75256.1"/>
    </source>
</evidence>
<dbReference type="Proteomes" id="UP000030125">
    <property type="component" value="Unassembled WGS sequence"/>
</dbReference>
<dbReference type="EMBL" id="JQJD01000001">
    <property type="protein sequence ID" value="KGN83260.1"/>
    <property type="molecule type" value="Genomic_DNA"/>
</dbReference>
<reference evidence="9 11" key="2">
    <citation type="submission" date="2017-02" db="EMBL/GenBank/DDBJ databases">
        <authorList>
            <person name="Peterson S.W."/>
        </authorList>
    </citation>
    <scope>NUCLEOTIDE SEQUENCE [LARGE SCALE GENOMIC DNA]</scope>
    <source>
        <strain evidence="9 11">ATCC 700135</strain>
    </source>
</reference>
<comment type="subcellular location">
    <subcellularLocation>
        <location evidence="5 7">Cytoplasm</location>
    </subcellularLocation>
</comment>
<feature type="binding site" evidence="5">
    <location>
        <position position="37"/>
    </location>
    <ligand>
        <name>AMP</name>
        <dbReference type="ChEBI" id="CHEBI:456215"/>
    </ligand>
</feature>
<dbReference type="STRING" id="36874.HQ34_08395"/>
<protein>
    <recommendedName>
        <fullName evidence="5 7">Adenylate kinase</fullName>
        <shortName evidence="5">AK</shortName>
        <ecNumber evidence="5 7">2.7.4.3</ecNumber>
    </recommendedName>
    <alternativeName>
        <fullName evidence="5">ATP-AMP transphosphorylase</fullName>
    </alternativeName>
    <alternativeName>
        <fullName evidence="5">ATP:AMP phosphotransferase</fullName>
    </alternativeName>
    <alternativeName>
        <fullName evidence="5">Adenylate monophosphate kinase</fullName>
    </alternativeName>
</protein>
<dbReference type="Proteomes" id="UP000189956">
    <property type="component" value="Unassembled WGS sequence"/>
</dbReference>
<gene>
    <name evidence="5" type="primary">adk</name>
    <name evidence="8" type="ORF">HQ35_00365</name>
    <name evidence="9" type="ORF">SAMN02745205_01809</name>
</gene>
<dbReference type="CDD" id="cd01428">
    <property type="entry name" value="ADK"/>
    <property type="match status" value="1"/>
</dbReference>
<evidence type="ECO:0000256" key="7">
    <source>
        <dbReference type="RuleBase" id="RU003331"/>
    </source>
</evidence>
<keyword evidence="4 5" id="KW-0418">Kinase</keyword>
<feature type="binding site" evidence="5">
    <location>
        <begin position="58"/>
        <end position="60"/>
    </location>
    <ligand>
        <name>AMP</name>
        <dbReference type="ChEBI" id="CHEBI:456215"/>
    </ligand>
</feature>
<dbReference type="NCBIfam" id="NF011105">
    <property type="entry name" value="PRK14532.1"/>
    <property type="match status" value="1"/>
</dbReference>
<accession>A0A099WSZ9</accession>
<name>A0A099WSZ9_PORCN</name>
<dbReference type="OrthoDB" id="9805030at2"/>
<evidence type="ECO:0000256" key="6">
    <source>
        <dbReference type="RuleBase" id="RU003330"/>
    </source>
</evidence>
<dbReference type="GO" id="GO:0044209">
    <property type="term" value="P:AMP salvage"/>
    <property type="evidence" value="ECO:0007669"/>
    <property type="project" value="UniProtKB-UniRule"/>
</dbReference>
<dbReference type="AlphaFoldDB" id="A0A099WSZ9"/>
<dbReference type="InterPro" id="IPR027417">
    <property type="entry name" value="P-loop_NTPase"/>
</dbReference>
<keyword evidence="3 5" id="KW-0547">Nucleotide-binding</keyword>
<dbReference type="PROSITE" id="PS00113">
    <property type="entry name" value="ADENYLATE_KINASE"/>
    <property type="match status" value="1"/>
</dbReference>
<dbReference type="SUPFAM" id="SSF52540">
    <property type="entry name" value="P-loop containing nucleoside triphosphate hydrolases"/>
    <property type="match status" value="1"/>
</dbReference>
<feature type="binding site" evidence="5">
    <location>
        <begin position="86"/>
        <end position="89"/>
    </location>
    <ligand>
        <name>AMP</name>
        <dbReference type="ChEBI" id="CHEBI:456215"/>
    </ligand>
</feature>
<dbReference type="GO" id="GO:0005737">
    <property type="term" value="C:cytoplasm"/>
    <property type="evidence" value="ECO:0007669"/>
    <property type="project" value="UniProtKB-SubCell"/>
</dbReference>
<feature type="binding site" evidence="5">
    <location>
        <position position="173"/>
    </location>
    <ligand>
        <name>ATP</name>
        <dbReference type="ChEBI" id="CHEBI:30616"/>
    </ligand>
</feature>
<dbReference type="eggNOG" id="COG0563">
    <property type="taxonomic scope" value="Bacteria"/>
</dbReference>
<dbReference type="InterPro" id="IPR033690">
    <property type="entry name" value="Adenylat_kinase_CS"/>
</dbReference>
<evidence type="ECO:0000313" key="8">
    <source>
        <dbReference type="EMBL" id="KGN83260.1"/>
    </source>
</evidence>
<feature type="region of interest" description="NMP" evidence="5">
    <location>
        <begin position="31"/>
        <end position="60"/>
    </location>
</feature>
<comment type="subunit">
    <text evidence="5 7">Monomer.</text>
</comment>
<feature type="binding site" evidence="5">
    <location>
        <begin position="11"/>
        <end position="16"/>
    </location>
    <ligand>
        <name>ATP</name>
        <dbReference type="ChEBI" id="CHEBI:30616"/>
    </ligand>
</feature>
<proteinExistence type="inferred from homology"/>
<dbReference type="PRINTS" id="PR00094">
    <property type="entry name" value="ADENYLTKNASE"/>
</dbReference>
<dbReference type="RefSeq" id="WP_036848085.1">
    <property type="nucleotide sequence ID" value="NZ_CALTZT010000012.1"/>
</dbReference>
<dbReference type="InterPro" id="IPR000850">
    <property type="entry name" value="Adenylat/UMP-CMP_kin"/>
</dbReference>
<comment type="similarity">
    <text evidence="5 6">Belongs to the adenylate kinase family.</text>
</comment>
<evidence type="ECO:0000256" key="5">
    <source>
        <dbReference type="HAMAP-Rule" id="MF_00235"/>
    </source>
</evidence>
<evidence type="ECO:0000256" key="1">
    <source>
        <dbReference type="ARBA" id="ARBA00022679"/>
    </source>
</evidence>
<keyword evidence="1 5" id="KW-0808">Transferase</keyword>